<reference evidence="1" key="1">
    <citation type="journal article" date="2022" name="bioRxiv">
        <title>Sequencing and chromosome-scale assembly of the giantPleurodeles waltlgenome.</title>
        <authorList>
            <person name="Brown T."/>
            <person name="Elewa A."/>
            <person name="Iarovenko S."/>
            <person name="Subramanian E."/>
            <person name="Araus A.J."/>
            <person name="Petzold A."/>
            <person name="Susuki M."/>
            <person name="Suzuki K.-i.T."/>
            <person name="Hayashi T."/>
            <person name="Toyoda A."/>
            <person name="Oliveira C."/>
            <person name="Osipova E."/>
            <person name="Leigh N.D."/>
            <person name="Simon A."/>
            <person name="Yun M.H."/>
        </authorList>
    </citation>
    <scope>NUCLEOTIDE SEQUENCE</scope>
    <source>
        <strain evidence="1">20211129_DDA</strain>
        <tissue evidence="1">Liver</tissue>
    </source>
</reference>
<evidence type="ECO:0008006" key="3">
    <source>
        <dbReference type="Google" id="ProtNLM"/>
    </source>
</evidence>
<name>A0AAV7MGH9_PLEWA</name>
<dbReference type="Proteomes" id="UP001066276">
    <property type="component" value="Chromosome 10"/>
</dbReference>
<evidence type="ECO:0000313" key="1">
    <source>
        <dbReference type="EMBL" id="KAJ1099290.1"/>
    </source>
</evidence>
<gene>
    <name evidence="1" type="ORF">NDU88_004392</name>
</gene>
<organism evidence="1 2">
    <name type="scientific">Pleurodeles waltl</name>
    <name type="common">Iberian ribbed newt</name>
    <dbReference type="NCBI Taxonomy" id="8319"/>
    <lineage>
        <taxon>Eukaryota</taxon>
        <taxon>Metazoa</taxon>
        <taxon>Chordata</taxon>
        <taxon>Craniata</taxon>
        <taxon>Vertebrata</taxon>
        <taxon>Euteleostomi</taxon>
        <taxon>Amphibia</taxon>
        <taxon>Batrachia</taxon>
        <taxon>Caudata</taxon>
        <taxon>Salamandroidea</taxon>
        <taxon>Salamandridae</taxon>
        <taxon>Pleurodelinae</taxon>
        <taxon>Pleurodeles</taxon>
    </lineage>
</organism>
<evidence type="ECO:0000313" key="2">
    <source>
        <dbReference type="Proteomes" id="UP001066276"/>
    </source>
</evidence>
<keyword evidence="2" id="KW-1185">Reference proteome</keyword>
<accession>A0AAV7MGH9</accession>
<protein>
    <recommendedName>
        <fullName evidence="3">Reverse transcriptase zinc-binding domain-containing protein</fullName>
    </recommendedName>
</protein>
<dbReference type="EMBL" id="JANPWB010000014">
    <property type="protein sequence ID" value="KAJ1099290.1"/>
    <property type="molecule type" value="Genomic_DNA"/>
</dbReference>
<dbReference type="AlphaFoldDB" id="A0AAV7MGH9"/>
<sequence>MRSFEDLQKLFSLKRTQFHKYLQLRHALLVHVQTGDSIPEYSPMEAKALMGNLGGGGVSQIYRALIANTTCPLEGPRQRWEGWVGPMDEMDWSEALMAPRTLTMATRFRLIQTFYLHTAYLTPAKLHRAGLQSSAECPRCTNPAADFFHMVWACPIISAYWGAITREISGVLQEAIEREPLPLLLGIMGDTGLRRSDRAFLGMACLVAKRDIMAD</sequence>
<proteinExistence type="predicted"/>
<comment type="caution">
    <text evidence="1">The sequence shown here is derived from an EMBL/GenBank/DDBJ whole genome shotgun (WGS) entry which is preliminary data.</text>
</comment>